<gene>
    <name evidence="2" type="ordered locus">Calag_0606</name>
</gene>
<dbReference type="RefSeq" id="WP_015232261.1">
    <property type="nucleotide sequence ID" value="NC_019791.1"/>
</dbReference>
<evidence type="ECO:0000313" key="2">
    <source>
        <dbReference type="EMBL" id="AFZ70363.1"/>
    </source>
</evidence>
<dbReference type="EMBL" id="CP003378">
    <property type="protein sequence ID" value="AFZ70363.1"/>
    <property type="molecule type" value="Genomic_DNA"/>
</dbReference>
<dbReference type="eggNOG" id="arCOG00367">
    <property type="taxonomic scope" value="Archaea"/>
</dbReference>
<dbReference type="KEGG" id="clg:Calag_0606"/>
<dbReference type="SMART" id="SM00933">
    <property type="entry name" value="NurA"/>
    <property type="match status" value="1"/>
</dbReference>
<organism evidence="2 3">
    <name type="scientific">Caldisphaera lagunensis (strain DSM 15908 / JCM 11604 / ANMR 0165 / IC-154)</name>
    <dbReference type="NCBI Taxonomy" id="1056495"/>
    <lineage>
        <taxon>Archaea</taxon>
        <taxon>Thermoproteota</taxon>
        <taxon>Thermoprotei</taxon>
        <taxon>Acidilobales</taxon>
        <taxon>Caldisphaeraceae</taxon>
        <taxon>Caldisphaera</taxon>
    </lineage>
</organism>
<name>L0A8Z7_CALLD</name>
<dbReference type="STRING" id="1056495.Calag_0606"/>
<dbReference type="GeneID" id="14211866"/>
<evidence type="ECO:0000259" key="1">
    <source>
        <dbReference type="SMART" id="SM00933"/>
    </source>
</evidence>
<dbReference type="InParanoid" id="L0A8Z7"/>
<evidence type="ECO:0000313" key="3">
    <source>
        <dbReference type="Proteomes" id="UP000010469"/>
    </source>
</evidence>
<sequence length="385" mass="43961">MDSTLINSTLKNKDIILDIIKKNPKSQCNIKWNPLPEKVDYDIEVSAEDGGDMISEFDTFTLYVVKSWAKTFNNNLKPIENALIGLLLPPKYTMLRVSLYREIIEAKSSLNAIPKNGIAFFDGSLTPLIAWWRPSASIKNGEELDILLEEADNELKNGGYFINKIDDLLNESLYHPLIPLMLMDKEQKDQLKPMIDAFLAMEILEKLYLYKILLEKIFENNSLPIFISKTSRSTRLCNSNLPDVHIIKKMVRSEPGYVYWDGSLNMGASNIIGEKNMKKMFPKLGGIEDFYENRLGMVRFYARFQHGAPILQVEALFDQNKGIPDTEDFINQVISKIILIPLQQGYPTSLVFAHKNAEITHDDMEALIKVAGIEGELKERSMLLY</sequence>
<feature type="domain" description="NurA" evidence="1">
    <location>
        <begin position="43"/>
        <end position="359"/>
    </location>
</feature>
<dbReference type="Pfam" id="PF09376">
    <property type="entry name" value="NurA"/>
    <property type="match status" value="1"/>
</dbReference>
<dbReference type="HOGENOM" id="CLU_684437_0_0_2"/>
<dbReference type="AlphaFoldDB" id="L0A8Z7"/>
<reference evidence="3" key="1">
    <citation type="submission" date="2012-03" db="EMBL/GenBank/DDBJ databases">
        <title>Complete genome of Caldisphaera lagunensis DSM 15908.</title>
        <authorList>
            <person name="Lucas S."/>
            <person name="Copeland A."/>
            <person name="Lapidus A."/>
            <person name="Glavina del Rio T."/>
            <person name="Dalin E."/>
            <person name="Tice H."/>
            <person name="Bruce D."/>
            <person name="Goodwin L."/>
            <person name="Pitluck S."/>
            <person name="Peters L."/>
            <person name="Mikhailova N."/>
            <person name="Teshima H."/>
            <person name="Kyrpides N."/>
            <person name="Mavromatis K."/>
            <person name="Ivanova N."/>
            <person name="Brettin T."/>
            <person name="Detter J.C."/>
            <person name="Han C."/>
            <person name="Larimer F."/>
            <person name="Land M."/>
            <person name="Hauser L."/>
            <person name="Markowitz V."/>
            <person name="Cheng J.-F."/>
            <person name="Hugenholtz P."/>
            <person name="Woyke T."/>
            <person name="Wu D."/>
            <person name="Spring S."/>
            <person name="Schroeder M."/>
            <person name="Brambilla E."/>
            <person name="Klenk H.-P."/>
            <person name="Eisen J.A."/>
        </authorList>
    </citation>
    <scope>NUCLEOTIDE SEQUENCE [LARGE SCALE GENOMIC DNA]</scope>
    <source>
        <strain evidence="3">DSM 15908 / JCM 11604 / IC-154</strain>
    </source>
</reference>
<protein>
    <submittedName>
        <fullName evidence="2">NurA domain-containing protein</fullName>
    </submittedName>
</protein>
<accession>L0A8Z7</accession>
<proteinExistence type="predicted"/>
<dbReference type="OrthoDB" id="46099at2157"/>
<dbReference type="Proteomes" id="UP000010469">
    <property type="component" value="Chromosome"/>
</dbReference>
<keyword evidence="3" id="KW-1185">Reference proteome</keyword>
<dbReference type="InterPro" id="IPR018977">
    <property type="entry name" value="NurA_domain"/>
</dbReference>